<accession>A0A6M3JMU5</accession>
<evidence type="ECO:0000313" key="1">
    <source>
        <dbReference type="EMBL" id="QJA70558.1"/>
    </source>
</evidence>
<evidence type="ECO:0000313" key="2">
    <source>
        <dbReference type="EMBL" id="QJA87109.1"/>
    </source>
</evidence>
<organism evidence="1">
    <name type="scientific">viral metagenome</name>
    <dbReference type="NCBI Taxonomy" id="1070528"/>
    <lineage>
        <taxon>unclassified sequences</taxon>
        <taxon>metagenomes</taxon>
        <taxon>organismal metagenomes</taxon>
    </lineage>
</organism>
<proteinExistence type="predicted"/>
<reference evidence="1" key="1">
    <citation type="submission" date="2020-03" db="EMBL/GenBank/DDBJ databases">
        <title>The deep terrestrial virosphere.</title>
        <authorList>
            <person name="Holmfeldt K."/>
            <person name="Nilsson E."/>
            <person name="Simone D."/>
            <person name="Lopez-Fernandez M."/>
            <person name="Wu X."/>
            <person name="de Brujin I."/>
            <person name="Lundin D."/>
            <person name="Andersson A."/>
            <person name="Bertilsson S."/>
            <person name="Dopson M."/>
        </authorList>
    </citation>
    <scope>NUCLEOTIDE SEQUENCE</scope>
    <source>
        <strain evidence="1">MM415A03651</strain>
        <strain evidence="2">MM415B03052</strain>
    </source>
</reference>
<protein>
    <submittedName>
        <fullName evidence="1">Uncharacterized protein</fullName>
    </submittedName>
</protein>
<name>A0A6M3JMU5_9ZZZZ</name>
<gene>
    <name evidence="1" type="ORF">MM415A03651_0003</name>
    <name evidence="2" type="ORF">MM415B03052_0009</name>
</gene>
<dbReference type="EMBL" id="MT141803">
    <property type="protein sequence ID" value="QJA70558.1"/>
    <property type="molecule type" value="Genomic_DNA"/>
</dbReference>
<dbReference type="EMBL" id="MT142682">
    <property type="protein sequence ID" value="QJA87109.1"/>
    <property type="molecule type" value="Genomic_DNA"/>
</dbReference>
<dbReference type="AlphaFoldDB" id="A0A6M3JMU5"/>
<sequence length="89" mass="9974">MNKQHTPAIQSVFYHGLPYTIGDVWEWGDTKFVQLVGEFGCCITVPLEDADIVPIPPLLERNAWCQLSPTPIFTQQGTAACGCEEYYHS</sequence>